<proteinExistence type="predicted"/>
<protein>
    <submittedName>
        <fullName evidence="1">Uncharacterized protein</fullName>
    </submittedName>
</protein>
<dbReference type="Proteomes" id="UP001066276">
    <property type="component" value="Chromosome 12"/>
</dbReference>
<evidence type="ECO:0000313" key="2">
    <source>
        <dbReference type="Proteomes" id="UP001066276"/>
    </source>
</evidence>
<dbReference type="AlphaFoldDB" id="A0AAV7KRJ5"/>
<reference evidence="1" key="1">
    <citation type="journal article" date="2022" name="bioRxiv">
        <title>Sequencing and chromosome-scale assembly of the giantPleurodeles waltlgenome.</title>
        <authorList>
            <person name="Brown T."/>
            <person name="Elewa A."/>
            <person name="Iarovenko S."/>
            <person name="Subramanian E."/>
            <person name="Araus A.J."/>
            <person name="Petzold A."/>
            <person name="Susuki M."/>
            <person name="Suzuki K.-i.T."/>
            <person name="Hayashi T."/>
            <person name="Toyoda A."/>
            <person name="Oliveira C."/>
            <person name="Osipova E."/>
            <person name="Leigh N.D."/>
            <person name="Simon A."/>
            <person name="Yun M.H."/>
        </authorList>
    </citation>
    <scope>NUCLEOTIDE SEQUENCE</scope>
    <source>
        <strain evidence="1">20211129_DDA</strain>
        <tissue evidence="1">Liver</tissue>
    </source>
</reference>
<organism evidence="1 2">
    <name type="scientific">Pleurodeles waltl</name>
    <name type="common">Iberian ribbed newt</name>
    <dbReference type="NCBI Taxonomy" id="8319"/>
    <lineage>
        <taxon>Eukaryota</taxon>
        <taxon>Metazoa</taxon>
        <taxon>Chordata</taxon>
        <taxon>Craniata</taxon>
        <taxon>Vertebrata</taxon>
        <taxon>Euteleostomi</taxon>
        <taxon>Amphibia</taxon>
        <taxon>Batrachia</taxon>
        <taxon>Caudata</taxon>
        <taxon>Salamandroidea</taxon>
        <taxon>Salamandridae</taxon>
        <taxon>Pleurodelinae</taxon>
        <taxon>Pleurodeles</taxon>
    </lineage>
</organism>
<gene>
    <name evidence="1" type="ORF">NDU88_002226</name>
</gene>
<keyword evidence="2" id="KW-1185">Reference proteome</keyword>
<evidence type="ECO:0000313" key="1">
    <source>
        <dbReference type="EMBL" id="KAJ1082056.1"/>
    </source>
</evidence>
<accession>A0AAV7KRJ5</accession>
<sequence length="134" mass="15558">MQKRTQSFFTWSGIARSWHGFGCMLRGIWNTPYTVNIYVQQKAEIGLIGLYKRLSEHKVGNRFLVLALGLAHKDITGHSKSHHGPPHSRWQAEVRGWARAEEEELQAKHYRGVHRRPLADLWVEVVTSFLELEQ</sequence>
<name>A0AAV7KRJ5_PLEWA</name>
<comment type="caution">
    <text evidence="1">The sequence shown here is derived from an EMBL/GenBank/DDBJ whole genome shotgun (WGS) entry which is preliminary data.</text>
</comment>
<dbReference type="EMBL" id="JANPWB010000016">
    <property type="protein sequence ID" value="KAJ1082056.1"/>
    <property type="molecule type" value="Genomic_DNA"/>
</dbReference>